<evidence type="ECO:0000313" key="9">
    <source>
        <dbReference type="Proteomes" id="UP000027778"/>
    </source>
</evidence>
<dbReference type="InterPro" id="IPR039425">
    <property type="entry name" value="RNA_pol_sigma-70-like"/>
</dbReference>
<keyword evidence="3" id="KW-0731">Sigma factor</keyword>
<organism evidence="8 9">
    <name type="scientific">Bacillus gaemokensis</name>
    <dbReference type="NCBI Taxonomy" id="574375"/>
    <lineage>
        <taxon>Bacteria</taxon>
        <taxon>Bacillati</taxon>
        <taxon>Bacillota</taxon>
        <taxon>Bacilli</taxon>
        <taxon>Bacillales</taxon>
        <taxon>Bacillaceae</taxon>
        <taxon>Bacillus</taxon>
        <taxon>Bacillus cereus group</taxon>
    </lineage>
</organism>
<reference evidence="8 9" key="1">
    <citation type="submission" date="2014-06" db="EMBL/GenBank/DDBJ databases">
        <title>Draft genome sequence of Bacillus gaemokensis JCM 15801 (MCCC 1A00707).</title>
        <authorList>
            <person name="Lai Q."/>
            <person name="Liu Y."/>
            <person name="Shao Z."/>
        </authorList>
    </citation>
    <scope>NUCLEOTIDE SEQUENCE [LARGE SCALE GENOMIC DNA]</scope>
    <source>
        <strain evidence="8 9">JCM 15801</strain>
    </source>
</reference>
<evidence type="ECO:0000313" key="8">
    <source>
        <dbReference type="EMBL" id="KEK25621.1"/>
    </source>
</evidence>
<dbReference type="Pfam" id="PF04542">
    <property type="entry name" value="Sigma70_r2"/>
    <property type="match status" value="1"/>
</dbReference>
<accession>A0A073KGI5</accession>
<dbReference type="SUPFAM" id="SSF88946">
    <property type="entry name" value="Sigma2 domain of RNA polymerase sigma factors"/>
    <property type="match status" value="1"/>
</dbReference>
<dbReference type="InterPro" id="IPR007627">
    <property type="entry name" value="RNA_pol_sigma70_r2"/>
</dbReference>
<comment type="similarity">
    <text evidence="1">Belongs to the sigma-70 factor family. ECF subfamily.</text>
</comment>
<dbReference type="Pfam" id="PF08281">
    <property type="entry name" value="Sigma70_r4_2"/>
    <property type="match status" value="1"/>
</dbReference>
<feature type="domain" description="RNA polymerase sigma factor 70 region 4 type 2" evidence="7">
    <location>
        <begin position="121"/>
        <end position="173"/>
    </location>
</feature>
<dbReference type="NCBIfam" id="TIGR02937">
    <property type="entry name" value="sigma70-ECF"/>
    <property type="match status" value="1"/>
</dbReference>
<dbReference type="EMBL" id="JOTM01000002">
    <property type="protein sequence ID" value="KEK25621.1"/>
    <property type="molecule type" value="Genomic_DNA"/>
</dbReference>
<dbReference type="InterPro" id="IPR013325">
    <property type="entry name" value="RNA_pol_sigma_r2"/>
</dbReference>
<dbReference type="eggNOG" id="COG1595">
    <property type="taxonomic scope" value="Bacteria"/>
</dbReference>
<dbReference type="OrthoDB" id="2678696at2"/>
<dbReference type="PANTHER" id="PTHR43133:SF8">
    <property type="entry name" value="RNA POLYMERASE SIGMA FACTOR HI_1459-RELATED"/>
    <property type="match status" value="1"/>
</dbReference>
<gene>
    <name evidence="8" type="ORF">BAGA_13505</name>
</gene>
<dbReference type="Proteomes" id="UP000027778">
    <property type="component" value="Unassembled WGS sequence"/>
</dbReference>
<keyword evidence="9" id="KW-1185">Reference proteome</keyword>
<sequence>MNDMELVDEIKKQNTEALDQLILQYSKLIYGVIGSVLGEHHEREEIEECYNDVLLILWYKIDSFRIEKGQLKNWIISIAKFKALDYKRKLKRKKIEQTIEQLILQDDEEVEEVLLKEEEKEIVLQAIHQLDDVDSSIFYQRYIADESIEDISKKLHMSRSAVYTRLSRGKQKLKRVMEGYYESCKL</sequence>
<protein>
    <submittedName>
        <fullName evidence="8">RNA polymerase subunit sigma-24</fullName>
    </submittedName>
</protein>
<keyword evidence="4" id="KW-0238">DNA-binding</keyword>
<dbReference type="Gene3D" id="1.10.10.10">
    <property type="entry name" value="Winged helix-like DNA-binding domain superfamily/Winged helix DNA-binding domain"/>
    <property type="match status" value="1"/>
</dbReference>
<dbReference type="RefSeq" id="WP_033673512.1">
    <property type="nucleotide sequence ID" value="NZ_JOTM01000002.1"/>
</dbReference>
<dbReference type="GO" id="GO:0016987">
    <property type="term" value="F:sigma factor activity"/>
    <property type="evidence" value="ECO:0007669"/>
    <property type="project" value="UniProtKB-KW"/>
</dbReference>
<evidence type="ECO:0000256" key="1">
    <source>
        <dbReference type="ARBA" id="ARBA00010641"/>
    </source>
</evidence>
<evidence type="ECO:0000256" key="2">
    <source>
        <dbReference type="ARBA" id="ARBA00023015"/>
    </source>
</evidence>
<dbReference type="InterPro" id="IPR014284">
    <property type="entry name" value="RNA_pol_sigma-70_dom"/>
</dbReference>
<evidence type="ECO:0000259" key="7">
    <source>
        <dbReference type="Pfam" id="PF08281"/>
    </source>
</evidence>
<dbReference type="GO" id="GO:0003677">
    <property type="term" value="F:DNA binding"/>
    <property type="evidence" value="ECO:0007669"/>
    <property type="project" value="UniProtKB-KW"/>
</dbReference>
<evidence type="ECO:0000256" key="3">
    <source>
        <dbReference type="ARBA" id="ARBA00023082"/>
    </source>
</evidence>
<comment type="caution">
    <text evidence="8">The sequence shown here is derived from an EMBL/GenBank/DDBJ whole genome shotgun (WGS) entry which is preliminary data.</text>
</comment>
<dbReference type="SUPFAM" id="SSF88659">
    <property type="entry name" value="Sigma3 and sigma4 domains of RNA polymerase sigma factors"/>
    <property type="match status" value="1"/>
</dbReference>
<dbReference type="PANTHER" id="PTHR43133">
    <property type="entry name" value="RNA POLYMERASE ECF-TYPE SIGMA FACTO"/>
    <property type="match status" value="1"/>
</dbReference>
<dbReference type="InterPro" id="IPR013324">
    <property type="entry name" value="RNA_pol_sigma_r3/r4-like"/>
</dbReference>
<proteinExistence type="inferred from homology"/>
<dbReference type="InterPro" id="IPR036388">
    <property type="entry name" value="WH-like_DNA-bd_sf"/>
</dbReference>
<dbReference type="GO" id="GO:0006352">
    <property type="term" value="P:DNA-templated transcription initiation"/>
    <property type="evidence" value="ECO:0007669"/>
    <property type="project" value="InterPro"/>
</dbReference>
<evidence type="ECO:0000256" key="5">
    <source>
        <dbReference type="ARBA" id="ARBA00023163"/>
    </source>
</evidence>
<evidence type="ECO:0000259" key="6">
    <source>
        <dbReference type="Pfam" id="PF04542"/>
    </source>
</evidence>
<dbReference type="Gene3D" id="1.10.1740.10">
    <property type="match status" value="1"/>
</dbReference>
<feature type="domain" description="RNA polymerase sigma-70 region 2" evidence="6">
    <location>
        <begin position="21"/>
        <end position="92"/>
    </location>
</feature>
<keyword evidence="5" id="KW-0804">Transcription</keyword>
<evidence type="ECO:0000256" key="4">
    <source>
        <dbReference type="ARBA" id="ARBA00023125"/>
    </source>
</evidence>
<dbReference type="STRING" id="574375.AZF08_05890"/>
<dbReference type="InterPro" id="IPR013249">
    <property type="entry name" value="RNA_pol_sigma70_r4_t2"/>
</dbReference>
<keyword evidence="2" id="KW-0805">Transcription regulation</keyword>
<name>A0A073KGI5_9BACI</name>
<dbReference type="AlphaFoldDB" id="A0A073KGI5"/>